<feature type="transmembrane region" description="Helical" evidence="5">
    <location>
        <begin position="57"/>
        <end position="74"/>
    </location>
</feature>
<comment type="caution">
    <text evidence="6">The sequence shown here is derived from an EMBL/GenBank/DDBJ whole genome shotgun (WGS) entry which is preliminary data.</text>
</comment>
<sequence>MSESARSGPAMSNGMKVGNVLLWALQVLLAAFMVYSGWSLFGDQFVGKFDKIGFGQWLRYVTGVLEIAGGLGLLVPRLCGLAALGVVGVMVGAVATEVVILGDPPAAVLPGTVVVLTAVVAWFRRDTVKALLQAFGK</sequence>
<evidence type="ECO:0000256" key="4">
    <source>
        <dbReference type="ARBA" id="ARBA00023136"/>
    </source>
</evidence>
<evidence type="ECO:0000313" key="7">
    <source>
        <dbReference type="Proteomes" id="UP000552097"/>
    </source>
</evidence>
<dbReference type="GO" id="GO:0016020">
    <property type="term" value="C:membrane"/>
    <property type="evidence" value="ECO:0007669"/>
    <property type="project" value="UniProtKB-SubCell"/>
</dbReference>
<protein>
    <recommendedName>
        <fullName evidence="8">DoxX-like protein</fullName>
    </recommendedName>
</protein>
<feature type="transmembrane region" description="Helical" evidence="5">
    <location>
        <begin position="106"/>
        <end position="123"/>
    </location>
</feature>
<evidence type="ECO:0008006" key="8">
    <source>
        <dbReference type="Google" id="ProtNLM"/>
    </source>
</evidence>
<keyword evidence="7" id="KW-1185">Reference proteome</keyword>
<evidence type="ECO:0000256" key="5">
    <source>
        <dbReference type="SAM" id="Phobius"/>
    </source>
</evidence>
<dbReference type="EMBL" id="JACHMO010000001">
    <property type="protein sequence ID" value="MBB5807995.1"/>
    <property type="molecule type" value="Genomic_DNA"/>
</dbReference>
<keyword evidence="3 5" id="KW-1133">Transmembrane helix</keyword>
<evidence type="ECO:0000313" key="6">
    <source>
        <dbReference type="EMBL" id="MBB5807995.1"/>
    </source>
</evidence>
<dbReference type="Proteomes" id="UP000552097">
    <property type="component" value="Unassembled WGS sequence"/>
</dbReference>
<proteinExistence type="predicted"/>
<name>A0A7W9HTK4_9PSEU</name>
<reference evidence="6 7" key="1">
    <citation type="submission" date="2020-08" db="EMBL/GenBank/DDBJ databases">
        <title>Sequencing the genomes of 1000 actinobacteria strains.</title>
        <authorList>
            <person name="Klenk H.-P."/>
        </authorList>
    </citation>
    <scope>NUCLEOTIDE SEQUENCE [LARGE SCALE GENOMIC DNA]</scope>
    <source>
        <strain evidence="6 7">DSM 45486</strain>
    </source>
</reference>
<dbReference type="Pfam" id="PF13564">
    <property type="entry name" value="DoxX_2"/>
    <property type="match status" value="1"/>
</dbReference>
<keyword evidence="4 5" id="KW-0472">Membrane</keyword>
<dbReference type="AlphaFoldDB" id="A0A7W9HTK4"/>
<dbReference type="InterPro" id="IPR032808">
    <property type="entry name" value="DoxX"/>
</dbReference>
<accession>A0A7W9HTK4</accession>
<feature type="transmembrane region" description="Helical" evidence="5">
    <location>
        <begin position="81"/>
        <end position="100"/>
    </location>
</feature>
<keyword evidence="2 5" id="KW-0812">Transmembrane</keyword>
<dbReference type="RefSeq" id="WP_184927967.1">
    <property type="nucleotide sequence ID" value="NZ_JACHMO010000001.1"/>
</dbReference>
<organism evidence="6 7">
    <name type="scientific">Saccharothrix ecbatanensis</name>
    <dbReference type="NCBI Taxonomy" id="1105145"/>
    <lineage>
        <taxon>Bacteria</taxon>
        <taxon>Bacillati</taxon>
        <taxon>Actinomycetota</taxon>
        <taxon>Actinomycetes</taxon>
        <taxon>Pseudonocardiales</taxon>
        <taxon>Pseudonocardiaceae</taxon>
        <taxon>Saccharothrix</taxon>
    </lineage>
</organism>
<gene>
    <name evidence="6" type="ORF">F4560_007763</name>
</gene>
<evidence type="ECO:0000256" key="1">
    <source>
        <dbReference type="ARBA" id="ARBA00004141"/>
    </source>
</evidence>
<evidence type="ECO:0000256" key="3">
    <source>
        <dbReference type="ARBA" id="ARBA00022989"/>
    </source>
</evidence>
<feature type="transmembrane region" description="Helical" evidence="5">
    <location>
        <begin position="20"/>
        <end position="37"/>
    </location>
</feature>
<comment type="subcellular location">
    <subcellularLocation>
        <location evidence="1">Membrane</location>
        <topology evidence="1">Multi-pass membrane protein</topology>
    </subcellularLocation>
</comment>
<evidence type="ECO:0000256" key="2">
    <source>
        <dbReference type="ARBA" id="ARBA00022692"/>
    </source>
</evidence>